<name>A0A2P2J6Q1_RHIMU</name>
<dbReference type="EMBL" id="GGEC01008661">
    <property type="protein sequence ID" value="MBW89144.1"/>
    <property type="molecule type" value="Transcribed_RNA"/>
</dbReference>
<proteinExistence type="predicted"/>
<accession>A0A2P2J6Q1</accession>
<dbReference type="AlphaFoldDB" id="A0A2P2J6Q1"/>
<sequence>MKPVFLNRLHHTQFPTSANAKGNRKAPRVLRREKISPRYLLSVF</sequence>
<evidence type="ECO:0000313" key="1">
    <source>
        <dbReference type="EMBL" id="MBW89144.1"/>
    </source>
</evidence>
<protein>
    <submittedName>
        <fullName evidence="1">Uncharacterized protein</fullName>
    </submittedName>
</protein>
<organism evidence="1">
    <name type="scientific">Rhizophora mucronata</name>
    <name type="common">Asiatic mangrove</name>
    <dbReference type="NCBI Taxonomy" id="61149"/>
    <lineage>
        <taxon>Eukaryota</taxon>
        <taxon>Viridiplantae</taxon>
        <taxon>Streptophyta</taxon>
        <taxon>Embryophyta</taxon>
        <taxon>Tracheophyta</taxon>
        <taxon>Spermatophyta</taxon>
        <taxon>Magnoliopsida</taxon>
        <taxon>eudicotyledons</taxon>
        <taxon>Gunneridae</taxon>
        <taxon>Pentapetalae</taxon>
        <taxon>rosids</taxon>
        <taxon>fabids</taxon>
        <taxon>Malpighiales</taxon>
        <taxon>Rhizophoraceae</taxon>
        <taxon>Rhizophora</taxon>
    </lineage>
</organism>
<reference evidence="1" key="1">
    <citation type="submission" date="2018-02" db="EMBL/GenBank/DDBJ databases">
        <title>Rhizophora mucronata_Transcriptome.</title>
        <authorList>
            <person name="Meera S.P."/>
            <person name="Sreeshan A."/>
            <person name="Augustine A."/>
        </authorList>
    </citation>
    <scope>NUCLEOTIDE SEQUENCE</scope>
    <source>
        <tissue evidence="1">Leaf</tissue>
    </source>
</reference>